<organism evidence="3 5">
    <name type="scientific">Capnocytophaga haemolytica</name>
    <dbReference type="NCBI Taxonomy" id="45243"/>
    <lineage>
        <taxon>Bacteria</taxon>
        <taxon>Pseudomonadati</taxon>
        <taxon>Bacteroidota</taxon>
        <taxon>Flavobacteriia</taxon>
        <taxon>Flavobacteriales</taxon>
        <taxon>Flavobacteriaceae</taxon>
        <taxon>Capnocytophaga</taxon>
    </lineage>
</organism>
<dbReference type="PROSITE" id="PS51257">
    <property type="entry name" value="PROKAR_LIPOPROTEIN"/>
    <property type="match status" value="1"/>
</dbReference>
<gene>
    <name evidence="2" type="ORF">AXF12_01505</name>
    <name evidence="3" type="ORF">SAMEA44541418_01458</name>
</gene>
<evidence type="ECO:0008006" key="6">
    <source>
        <dbReference type="Google" id="ProtNLM"/>
    </source>
</evidence>
<sequence length="407" mass="44108">MFNKFILPLCSLVLLAGCKKDDDNSPDENPKGGNILLQTNVDSPDGTTGVSYLQLLKSLEGSIDNSNAQQIPIAESANFYGNTMYSFDAGHGDSKDVITAYQYDPTTATLRKGASLKLPTQSMSFSLIKVSDSKAYVPHYGIGEVTIVNPQTMQKTGSIDLKPYSHSDNNPEASYGIVRGNYFYLPLHQVVKQYQPYDDYLQVDVAVIDTRTDKVVKVLSEKSSGLLMATRPTNEGMIFTDEQGDIHIACTGYFGLNPAHKQNGFVCIPAVDTISDTTFDTARTWDISQTTIAGTAYKPASIYNCQYIGNGKVVAYVALAELVDAQNPFASKNALAVLMDLKAKTITPIAGVPYSVPFATGIFHYGNKVALASLSTERVGFYLYDPATGKANFALSTVGVPTVLHQF</sequence>
<dbReference type="EMBL" id="LT906449">
    <property type="protein sequence ID" value="SNV11766.1"/>
    <property type="molecule type" value="Genomic_DNA"/>
</dbReference>
<dbReference type="EMBL" id="CP014227">
    <property type="protein sequence ID" value="AMD84325.1"/>
    <property type="molecule type" value="Genomic_DNA"/>
</dbReference>
<accession>A0AAX2H0E0</accession>
<reference evidence="3 5" key="2">
    <citation type="submission" date="2017-06" db="EMBL/GenBank/DDBJ databases">
        <authorList>
            <consortium name="Pathogen Informatics"/>
        </authorList>
    </citation>
    <scope>NUCLEOTIDE SEQUENCE [LARGE SCALE GENOMIC DNA]</scope>
    <source>
        <strain evidence="3 5">NCTC12947</strain>
    </source>
</reference>
<dbReference type="SUPFAM" id="SSF50969">
    <property type="entry name" value="YVTN repeat-like/Quinoprotein amine dehydrogenase"/>
    <property type="match status" value="1"/>
</dbReference>
<evidence type="ECO:0000256" key="1">
    <source>
        <dbReference type="SAM" id="MobiDB-lite"/>
    </source>
</evidence>
<dbReference type="Proteomes" id="UP000065822">
    <property type="component" value="Chromosome"/>
</dbReference>
<dbReference type="Proteomes" id="UP000215539">
    <property type="component" value="Chromosome 1"/>
</dbReference>
<dbReference type="AlphaFoldDB" id="A0AAX2H0E0"/>
<evidence type="ECO:0000313" key="3">
    <source>
        <dbReference type="EMBL" id="SNV11766.1"/>
    </source>
</evidence>
<dbReference type="Gene3D" id="2.130.10.10">
    <property type="entry name" value="YVTN repeat-like/Quinoprotein amine dehydrogenase"/>
    <property type="match status" value="1"/>
</dbReference>
<evidence type="ECO:0000313" key="2">
    <source>
        <dbReference type="EMBL" id="AMD84325.1"/>
    </source>
</evidence>
<proteinExistence type="predicted"/>
<dbReference type="InterPro" id="IPR015943">
    <property type="entry name" value="WD40/YVTN_repeat-like_dom_sf"/>
</dbReference>
<protein>
    <recommendedName>
        <fullName evidence="6">DUF4374 domain-containing protein</fullName>
    </recommendedName>
</protein>
<dbReference type="RefSeq" id="WP_066427892.1">
    <property type="nucleotide sequence ID" value="NZ_CP014227.1"/>
</dbReference>
<feature type="region of interest" description="Disordered" evidence="1">
    <location>
        <begin position="22"/>
        <end position="42"/>
    </location>
</feature>
<evidence type="ECO:0000313" key="4">
    <source>
        <dbReference type="Proteomes" id="UP000065822"/>
    </source>
</evidence>
<name>A0AAX2H0E0_9FLAO</name>
<dbReference type="InterPro" id="IPR011044">
    <property type="entry name" value="Quino_amine_DH_bsu"/>
</dbReference>
<dbReference type="KEGG" id="chg:AXF12_01505"/>
<keyword evidence="4" id="KW-1185">Reference proteome</keyword>
<evidence type="ECO:0000313" key="5">
    <source>
        <dbReference type="Proteomes" id="UP000215539"/>
    </source>
</evidence>
<reference evidence="2 4" key="1">
    <citation type="submission" date="2016-02" db="EMBL/GenBank/DDBJ databases">
        <authorList>
            <person name="Holder M.E."/>
            <person name="Ajami N.J."/>
            <person name="Petrosino J.F."/>
        </authorList>
    </citation>
    <scope>NUCLEOTIDE SEQUENCE [LARGE SCALE GENOMIC DNA]</scope>
    <source>
        <strain evidence="2 4">CCUG 32990</strain>
    </source>
</reference>